<reference evidence="3 4" key="1">
    <citation type="journal article" date="2019" name="Int. J. Syst. Evol. Microbiol.">
        <title>The Global Catalogue of Microorganisms (GCM) 10K type strain sequencing project: providing services to taxonomists for standard genome sequencing and annotation.</title>
        <authorList>
            <consortium name="The Broad Institute Genomics Platform"/>
            <consortium name="The Broad Institute Genome Sequencing Center for Infectious Disease"/>
            <person name="Wu L."/>
            <person name="Ma J."/>
        </authorList>
    </citation>
    <scope>NUCLEOTIDE SEQUENCE [LARGE SCALE GENOMIC DNA]</scope>
    <source>
        <strain evidence="3 4">CGMCC 1.3239</strain>
    </source>
</reference>
<dbReference type="Pfam" id="PF25923">
    <property type="entry name" value="DUF7969"/>
    <property type="match status" value="1"/>
</dbReference>
<dbReference type="Proteomes" id="UP001596442">
    <property type="component" value="Unassembled WGS sequence"/>
</dbReference>
<comment type="caution">
    <text evidence="3">The sequence shown here is derived from an EMBL/GenBank/DDBJ whole genome shotgun (WGS) entry which is preliminary data.</text>
</comment>
<name>A0ABD5SFV8_9EURY</name>
<proteinExistence type="predicted"/>
<feature type="compositionally biased region" description="Acidic residues" evidence="1">
    <location>
        <begin position="70"/>
        <end position="115"/>
    </location>
</feature>
<dbReference type="AlphaFoldDB" id="A0ABD5SFV8"/>
<evidence type="ECO:0000313" key="4">
    <source>
        <dbReference type="Proteomes" id="UP001596442"/>
    </source>
</evidence>
<evidence type="ECO:0000256" key="1">
    <source>
        <dbReference type="SAM" id="MobiDB-lite"/>
    </source>
</evidence>
<evidence type="ECO:0000259" key="2">
    <source>
        <dbReference type="Pfam" id="PF25923"/>
    </source>
</evidence>
<gene>
    <name evidence="3" type="ORF">ACFQEU_11700</name>
</gene>
<organism evidence="3 4">
    <name type="scientific">Halorubrum tibetense</name>
    <dbReference type="NCBI Taxonomy" id="175631"/>
    <lineage>
        <taxon>Archaea</taxon>
        <taxon>Methanobacteriati</taxon>
        <taxon>Methanobacteriota</taxon>
        <taxon>Stenosarchaea group</taxon>
        <taxon>Halobacteria</taxon>
        <taxon>Halobacteriales</taxon>
        <taxon>Haloferacaceae</taxon>
        <taxon>Halorubrum</taxon>
    </lineage>
</organism>
<accession>A0ABD5SFV8</accession>
<feature type="domain" description="DUF7969" evidence="2">
    <location>
        <begin position="1"/>
        <end position="89"/>
    </location>
</feature>
<dbReference type="EMBL" id="JBHSWW010000199">
    <property type="protein sequence ID" value="MFC6754120.1"/>
    <property type="molecule type" value="Genomic_DNA"/>
</dbReference>
<evidence type="ECO:0000313" key="3">
    <source>
        <dbReference type="EMBL" id="MFC6754120.1"/>
    </source>
</evidence>
<dbReference type="InterPro" id="IPR058275">
    <property type="entry name" value="DUF7969"/>
</dbReference>
<keyword evidence="4" id="KW-1185">Reference proteome</keyword>
<sequence length="170" mass="18092">MGYPVTYHCPACETIVELERDGYLADKAVTPYPFEGWTYVEPTAPFEDDAADGVRFVCGASDGVVWNPDEGIETTDADGDVVDSADADGDVVDSADDDGGVVDSADDDGSDDTDMGSDRAAGCGESFYLSFVRYEEGREIDPRPETELVEIDPDPRSSGPRGPSGPGGFW</sequence>
<protein>
    <recommendedName>
        <fullName evidence="2">DUF7969 domain-containing protein</fullName>
    </recommendedName>
</protein>
<feature type="region of interest" description="Disordered" evidence="1">
    <location>
        <begin position="138"/>
        <end position="170"/>
    </location>
</feature>
<feature type="region of interest" description="Disordered" evidence="1">
    <location>
        <begin position="67"/>
        <end position="122"/>
    </location>
</feature>
<dbReference type="RefSeq" id="WP_379782330.1">
    <property type="nucleotide sequence ID" value="NZ_JBHSWW010000199.1"/>
</dbReference>